<name>A0A9N9C4K0_9GLOM</name>
<protein>
    <submittedName>
        <fullName evidence="1">4849_t:CDS:1</fullName>
    </submittedName>
</protein>
<accession>A0A9N9C4K0</accession>
<reference evidence="1" key="1">
    <citation type="submission" date="2021-06" db="EMBL/GenBank/DDBJ databases">
        <authorList>
            <person name="Kallberg Y."/>
            <person name="Tangrot J."/>
            <person name="Rosling A."/>
        </authorList>
    </citation>
    <scope>NUCLEOTIDE SEQUENCE</scope>
    <source>
        <strain evidence="1">CL551</strain>
    </source>
</reference>
<dbReference type="EMBL" id="CAJVPV010005206">
    <property type="protein sequence ID" value="CAG8586763.1"/>
    <property type="molecule type" value="Genomic_DNA"/>
</dbReference>
<evidence type="ECO:0000313" key="2">
    <source>
        <dbReference type="Proteomes" id="UP000789342"/>
    </source>
</evidence>
<comment type="caution">
    <text evidence="1">The sequence shown here is derived from an EMBL/GenBank/DDBJ whole genome shotgun (WGS) entry which is preliminary data.</text>
</comment>
<evidence type="ECO:0000313" key="1">
    <source>
        <dbReference type="EMBL" id="CAG8586763.1"/>
    </source>
</evidence>
<sequence length="133" mass="15875">MIPHIADPSTPGFSYLFLFQSQHQVDVAEILGEFPRAFDVASFAVQNYKDDPTLFINEKIKADIRDFTQNIMIEIGEPEEPKWEHGSWDGDETEEEFKERLRLYEEEKVKWLTVNSFLYFCGRNDYIYEYRFL</sequence>
<dbReference type="AlphaFoldDB" id="A0A9N9C4K0"/>
<proteinExistence type="predicted"/>
<dbReference type="Proteomes" id="UP000789342">
    <property type="component" value="Unassembled WGS sequence"/>
</dbReference>
<organism evidence="1 2">
    <name type="scientific">Acaulospora morrowiae</name>
    <dbReference type="NCBI Taxonomy" id="94023"/>
    <lineage>
        <taxon>Eukaryota</taxon>
        <taxon>Fungi</taxon>
        <taxon>Fungi incertae sedis</taxon>
        <taxon>Mucoromycota</taxon>
        <taxon>Glomeromycotina</taxon>
        <taxon>Glomeromycetes</taxon>
        <taxon>Diversisporales</taxon>
        <taxon>Acaulosporaceae</taxon>
        <taxon>Acaulospora</taxon>
    </lineage>
</organism>
<keyword evidence="2" id="KW-1185">Reference proteome</keyword>
<gene>
    <name evidence="1" type="ORF">AMORRO_LOCUS7165</name>
</gene>
<dbReference type="OrthoDB" id="2483447at2759"/>